<keyword evidence="7" id="KW-0406">Ion transport</keyword>
<dbReference type="InterPro" id="IPR050298">
    <property type="entry name" value="Gram-neg_bact_OMP"/>
</dbReference>
<evidence type="ECO:0000256" key="6">
    <source>
        <dbReference type="ARBA" id="ARBA00022729"/>
    </source>
</evidence>
<evidence type="ECO:0000256" key="8">
    <source>
        <dbReference type="ARBA" id="ARBA00023114"/>
    </source>
</evidence>
<evidence type="ECO:0000256" key="2">
    <source>
        <dbReference type="ARBA" id="ARBA00011233"/>
    </source>
</evidence>
<keyword evidence="9" id="KW-0472">Membrane</keyword>
<dbReference type="GO" id="GO:0015288">
    <property type="term" value="F:porin activity"/>
    <property type="evidence" value="ECO:0007669"/>
    <property type="project" value="UniProtKB-KW"/>
</dbReference>
<evidence type="ECO:0000256" key="1">
    <source>
        <dbReference type="ARBA" id="ARBA00004571"/>
    </source>
</evidence>
<evidence type="ECO:0000313" key="13">
    <source>
        <dbReference type="EMBL" id="QEL56585.1"/>
    </source>
</evidence>
<dbReference type="EMBL" id="CP043473">
    <property type="protein sequence ID" value="QEL56585.1"/>
    <property type="molecule type" value="Genomic_DNA"/>
</dbReference>
<keyword evidence="6 11" id="KW-0732">Signal</keyword>
<dbReference type="AlphaFoldDB" id="A0A5C1DIH6"/>
<keyword evidence="10" id="KW-0998">Cell outer membrane</keyword>
<feature type="chain" id="PRO_5022872603" evidence="11">
    <location>
        <begin position="20"/>
        <end position="381"/>
    </location>
</feature>
<reference evidence="13 14" key="1">
    <citation type="submission" date="2019-08" db="EMBL/GenBank/DDBJ databases">
        <title>Chromobacterium paludis, a novel bacterium isolated from a Maryland marsh pond.</title>
        <authorList>
            <person name="Blackburn M.B."/>
            <person name="Gundersen-Rindal D.E."/>
        </authorList>
    </citation>
    <scope>NUCLEOTIDE SEQUENCE [LARGE SCALE GENOMIC DNA]</scope>
    <source>
        <strain evidence="14">IIBBL 257-1</strain>
    </source>
</reference>
<dbReference type="InterPro" id="IPR033900">
    <property type="entry name" value="Gram_neg_porin_domain"/>
</dbReference>
<dbReference type="GO" id="GO:0046930">
    <property type="term" value="C:pore complex"/>
    <property type="evidence" value="ECO:0007669"/>
    <property type="project" value="UniProtKB-KW"/>
</dbReference>
<dbReference type="SUPFAM" id="SSF56935">
    <property type="entry name" value="Porins"/>
    <property type="match status" value="1"/>
</dbReference>
<comment type="subunit">
    <text evidence="2">Homotrimer.</text>
</comment>
<evidence type="ECO:0000313" key="14">
    <source>
        <dbReference type="Proteomes" id="UP000322079"/>
    </source>
</evidence>
<protein>
    <submittedName>
        <fullName evidence="13">Porin</fullName>
    </submittedName>
</protein>
<accession>A0A5C1DIH6</accession>
<keyword evidence="8" id="KW-0626">Porin</keyword>
<dbReference type="RefSeq" id="WP_149297376.1">
    <property type="nucleotide sequence ID" value="NZ_CP043473.1"/>
</dbReference>
<sequence length="381" mass="40702">MNKKLIALALAALPAAAMADVTIYGTIKAGIEDNKTYSSSFGTNAQGKPQSGMQINDWTSSIGFKGSEDLGGGLKAIWQVESRLHMDGSNGGSGASSDGLGTRDTFIGLTGDWGKVRFGKLSNYANSDMELVDPGSYSGESVGGLGMFTRLDDRHTNALRFDSPTYYGFSYAFLYSVDEKRNNLNNGTGPRTNNSFTNIGLSYENAGYFGKYNYGSWGDSSLVGGMKDWHRLEAGYNANNIYVALGYQQADGYSLSPYYNSTVGTTVKANYANALAANGSYATAAAAQAAIDASKMKAKELALTGGYTFGAFTPYISYVKGYDVTSLGGTISNSGYDQFVLSLDYAMSKRTEVYTSYGHVNWKASGVDSESSFGVGLIHRF</sequence>
<dbReference type="PRINTS" id="PR00184">
    <property type="entry name" value="NEISSPPORIN"/>
</dbReference>
<evidence type="ECO:0000256" key="11">
    <source>
        <dbReference type="SAM" id="SignalP"/>
    </source>
</evidence>
<keyword evidence="14" id="KW-1185">Reference proteome</keyword>
<dbReference type="Gene3D" id="2.40.160.10">
    <property type="entry name" value="Porin"/>
    <property type="match status" value="1"/>
</dbReference>
<evidence type="ECO:0000256" key="7">
    <source>
        <dbReference type="ARBA" id="ARBA00023065"/>
    </source>
</evidence>
<dbReference type="KEGG" id="chrm:FYK34_13935"/>
<comment type="subcellular location">
    <subcellularLocation>
        <location evidence="1">Cell outer membrane</location>
        <topology evidence="1">Multi-pass membrane protein</topology>
    </subcellularLocation>
</comment>
<feature type="signal peptide" evidence="11">
    <location>
        <begin position="1"/>
        <end position="19"/>
    </location>
</feature>
<dbReference type="InterPro" id="IPR001702">
    <property type="entry name" value="Porin_Gram-ve"/>
</dbReference>
<keyword evidence="5" id="KW-0812">Transmembrane</keyword>
<dbReference type="InterPro" id="IPR002299">
    <property type="entry name" value="Porin_Neis"/>
</dbReference>
<evidence type="ECO:0000259" key="12">
    <source>
        <dbReference type="Pfam" id="PF13609"/>
    </source>
</evidence>
<keyword evidence="4" id="KW-1134">Transmembrane beta strand</keyword>
<evidence type="ECO:0000256" key="9">
    <source>
        <dbReference type="ARBA" id="ARBA00023136"/>
    </source>
</evidence>
<evidence type="ECO:0000256" key="3">
    <source>
        <dbReference type="ARBA" id="ARBA00022448"/>
    </source>
</evidence>
<feature type="domain" description="Porin" evidence="12">
    <location>
        <begin position="8"/>
        <end position="361"/>
    </location>
</feature>
<evidence type="ECO:0000256" key="4">
    <source>
        <dbReference type="ARBA" id="ARBA00022452"/>
    </source>
</evidence>
<gene>
    <name evidence="13" type="ORF">FYK34_13935</name>
</gene>
<proteinExistence type="predicted"/>
<dbReference type="PANTHER" id="PTHR34501:SF9">
    <property type="entry name" value="MAJOR OUTER MEMBRANE PROTEIN P.IA"/>
    <property type="match status" value="1"/>
</dbReference>
<dbReference type="PANTHER" id="PTHR34501">
    <property type="entry name" value="PROTEIN YDDL-RELATED"/>
    <property type="match status" value="1"/>
</dbReference>
<organism evidence="13 14">
    <name type="scientific">Chromobacterium paludis</name>
    <dbReference type="NCBI Taxonomy" id="2605945"/>
    <lineage>
        <taxon>Bacteria</taxon>
        <taxon>Pseudomonadati</taxon>
        <taxon>Pseudomonadota</taxon>
        <taxon>Betaproteobacteria</taxon>
        <taxon>Neisseriales</taxon>
        <taxon>Chromobacteriaceae</taxon>
        <taxon>Chromobacterium</taxon>
    </lineage>
</organism>
<evidence type="ECO:0000256" key="5">
    <source>
        <dbReference type="ARBA" id="ARBA00022692"/>
    </source>
</evidence>
<dbReference type="Pfam" id="PF13609">
    <property type="entry name" value="Porin_4"/>
    <property type="match status" value="1"/>
</dbReference>
<dbReference type="GO" id="GO:0034220">
    <property type="term" value="P:monoatomic ion transmembrane transport"/>
    <property type="evidence" value="ECO:0007669"/>
    <property type="project" value="InterPro"/>
</dbReference>
<dbReference type="InterPro" id="IPR023614">
    <property type="entry name" value="Porin_dom_sf"/>
</dbReference>
<dbReference type="Proteomes" id="UP000322079">
    <property type="component" value="Chromosome"/>
</dbReference>
<dbReference type="PRINTS" id="PR00182">
    <property type="entry name" value="ECOLNEIPORIN"/>
</dbReference>
<name>A0A5C1DIH6_9NEIS</name>
<keyword evidence="3" id="KW-0813">Transport</keyword>
<dbReference type="GO" id="GO:0009279">
    <property type="term" value="C:cell outer membrane"/>
    <property type="evidence" value="ECO:0007669"/>
    <property type="project" value="UniProtKB-SubCell"/>
</dbReference>
<evidence type="ECO:0000256" key="10">
    <source>
        <dbReference type="ARBA" id="ARBA00023237"/>
    </source>
</evidence>
<dbReference type="CDD" id="cd00342">
    <property type="entry name" value="gram_neg_porins"/>
    <property type="match status" value="1"/>
</dbReference>